<gene>
    <name evidence="1" type="ORF">BDD14_6293</name>
</gene>
<comment type="caution">
    <text evidence="1">The sequence shown here is derived from an EMBL/GenBank/DDBJ whole genome shotgun (WGS) entry which is preliminary data.</text>
</comment>
<proteinExistence type="predicted"/>
<evidence type="ECO:0000313" key="2">
    <source>
        <dbReference type="Proteomes" id="UP000292958"/>
    </source>
</evidence>
<dbReference type="EMBL" id="SHKW01000007">
    <property type="protein sequence ID" value="RZU29689.1"/>
    <property type="molecule type" value="Genomic_DNA"/>
</dbReference>
<organism evidence="1 2">
    <name type="scientific">Edaphobacter modestus</name>
    <dbReference type="NCBI Taxonomy" id="388466"/>
    <lineage>
        <taxon>Bacteria</taxon>
        <taxon>Pseudomonadati</taxon>
        <taxon>Acidobacteriota</taxon>
        <taxon>Terriglobia</taxon>
        <taxon>Terriglobales</taxon>
        <taxon>Acidobacteriaceae</taxon>
        <taxon>Edaphobacter</taxon>
    </lineage>
</organism>
<evidence type="ECO:0000313" key="1">
    <source>
        <dbReference type="EMBL" id="RZU29689.1"/>
    </source>
</evidence>
<sequence>MPHPSNATVTIDGNKFNAVSAHVGIDTHHDHNGLPRMGVLRCSISCVVDIHDTVNIPFATLQSLFSYANIVTIEKIKDMKVEFWQDEKQQEAICTYTFRGWISGFHTSGGGGSNHVLHLKLHPALDQKQYIDIKMGN</sequence>
<evidence type="ECO:0008006" key="3">
    <source>
        <dbReference type="Google" id="ProtNLM"/>
    </source>
</evidence>
<dbReference type="Proteomes" id="UP000292958">
    <property type="component" value="Unassembled WGS sequence"/>
</dbReference>
<keyword evidence="2" id="KW-1185">Reference proteome</keyword>
<reference evidence="1 2" key="1">
    <citation type="submission" date="2019-02" db="EMBL/GenBank/DDBJ databases">
        <title>Genomic Encyclopedia of Archaeal and Bacterial Type Strains, Phase II (KMG-II): from individual species to whole genera.</title>
        <authorList>
            <person name="Goeker M."/>
        </authorList>
    </citation>
    <scope>NUCLEOTIDE SEQUENCE [LARGE SCALE GENOMIC DNA]</scope>
    <source>
        <strain evidence="1 2">DSM 18101</strain>
    </source>
</reference>
<dbReference type="OrthoDB" id="118655at2"/>
<dbReference type="AlphaFoldDB" id="A0A4Q7Y210"/>
<accession>A0A4Q7Y210</accession>
<dbReference type="RefSeq" id="WP_130424953.1">
    <property type="nucleotide sequence ID" value="NZ_SHKW01000007.1"/>
</dbReference>
<name>A0A4Q7Y210_9BACT</name>
<protein>
    <recommendedName>
        <fullName evidence="3">Type VI secretion system secreted protein Hcp</fullName>
    </recommendedName>
</protein>